<dbReference type="EMBL" id="CP121252">
    <property type="protein sequence ID" value="WFP17490.1"/>
    <property type="molecule type" value="Genomic_DNA"/>
</dbReference>
<evidence type="ECO:0000259" key="1">
    <source>
        <dbReference type="Pfam" id="PF01636"/>
    </source>
</evidence>
<dbReference type="Pfam" id="PF01636">
    <property type="entry name" value="APH"/>
    <property type="match status" value="1"/>
</dbReference>
<sequence>MVRCATTAEAALAARASHCAQAQFDRPAPGLDVDWSRSLVEEGGQHHLVLIPGTETEINTGTETRIGTNTAPGTPTVVARMSRTADAAAQLTRTTELLRALHALNLPWELPLPLAGPVFADTGTDFGTDPSDSHRAAVVVQRYVPGQAHPPHCGRPEDLREICRVLAAVDTTSLHPHVAQPFAFRGPWTPPKIAALVLLPQRLEQRDSSVPWPDFFPACTRHTFEDTARRIIRTVHEWTELPVVAPSLVHGDLAGHNMRWLPIPGEDRWRLNGILDWDLACLWDPALNPAYLSLWHGEEKLGQLCLDDDEHHRARVWLAAMALESLYDAGLRLEQIAPKKWRRLLNRALPRLERAAELLG</sequence>
<evidence type="ECO:0000313" key="3">
    <source>
        <dbReference type="Proteomes" id="UP001219037"/>
    </source>
</evidence>
<evidence type="ECO:0000313" key="2">
    <source>
        <dbReference type="EMBL" id="WFP17490.1"/>
    </source>
</evidence>
<dbReference type="Gene3D" id="3.90.1200.10">
    <property type="match status" value="1"/>
</dbReference>
<name>A0ABY8H8M3_9MICC</name>
<feature type="domain" description="Aminoglycoside phosphotransferase" evidence="1">
    <location>
        <begin position="73"/>
        <end position="301"/>
    </location>
</feature>
<dbReference type="InterPro" id="IPR002575">
    <property type="entry name" value="Aminoglycoside_PTrfase"/>
</dbReference>
<reference evidence="2 3" key="1">
    <citation type="submission" date="2023-04" db="EMBL/GenBank/DDBJ databases">
        <title>Funneling lignin-derived compounds into biodiesel using alkali-halophilic Citricoccus sp. P2.</title>
        <authorList>
            <person name="Luo C.-B."/>
        </authorList>
    </citation>
    <scope>NUCLEOTIDE SEQUENCE [LARGE SCALE GENOMIC DNA]</scope>
    <source>
        <strain evidence="2 3">P2</strain>
    </source>
</reference>
<accession>A0ABY8H8M3</accession>
<proteinExistence type="predicted"/>
<dbReference type="SUPFAM" id="SSF56112">
    <property type="entry name" value="Protein kinase-like (PK-like)"/>
    <property type="match status" value="1"/>
</dbReference>
<dbReference type="InterPro" id="IPR011009">
    <property type="entry name" value="Kinase-like_dom_sf"/>
</dbReference>
<organism evidence="2 3">
    <name type="scientific">Citricoccus muralis</name>
    <dbReference type="NCBI Taxonomy" id="169134"/>
    <lineage>
        <taxon>Bacteria</taxon>
        <taxon>Bacillati</taxon>
        <taxon>Actinomycetota</taxon>
        <taxon>Actinomycetes</taxon>
        <taxon>Micrococcales</taxon>
        <taxon>Micrococcaceae</taxon>
        <taxon>Citricoccus</taxon>
    </lineage>
</organism>
<gene>
    <name evidence="2" type="ORF">P8192_05120</name>
</gene>
<protein>
    <submittedName>
        <fullName evidence="2">Phosphotransferase</fullName>
    </submittedName>
</protein>
<dbReference type="RefSeq" id="WP_278159038.1">
    <property type="nucleotide sequence ID" value="NZ_CP121252.1"/>
</dbReference>
<dbReference type="Proteomes" id="UP001219037">
    <property type="component" value="Chromosome"/>
</dbReference>
<keyword evidence="3" id="KW-1185">Reference proteome</keyword>